<protein>
    <submittedName>
        <fullName evidence="9">MASE1 domain-containing protein</fullName>
    </submittedName>
</protein>
<feature type="compositionally biased region" description="Basic and acidic residues" evidence="6">
    <location>
        <begin position="405"/>
        <end position="416"/>
    </location>
</feature>
<evidence type="ECO:0000256" key="3">
    <source>
        <dbReference type="ARBA" id="ARBA00022692"/>
    </source>
</evidence>
<dbReference type="InterPro" id="IPR007895">
    <property type="entry name" value="MASE1"/>
</dbReference>
<sequence>MPPRPELPRRRPAAVRRRAASGAVRALTSREAGLVLLRIAAMAALYYGAAELGLQQQLVRGQVTPLWPPTGVAVAGLLAVGPRVWPGIALGAFLANVSLGPSIPAVLLIVAGNTLAPVCAYLLLRRAGFRTELDRLRDVPALVFLGALGGMLVSATVGSAVLLVSGAIDGSDFWPTWSVWWTGDAMGVLVVTPFLLMLRRVRRPVGAGWPRWAEAAALAAGTVLVTHLATRTSNASLLFLVFPFLIWAAYRFRQPGAATCTLAVSTLAILAAAGGSGPFAGHDLFSNMVTLQAFNGTAALTALLLAAVVTERDETHQEIKRLCSRLAEVVAQIEPRPEAYGRTGYEPGYEAGDSVADGSGAEPPAGAEGESGAGAVRSPGGPDRHERRASYGRAADAEGAGFREAGLRDADLRDADAAGAEVRGAEVRGAEVRSTEARGTDVSRTDVSGTEARRDDES</sequence>
<evidence type="ECO:0000313" key="9">
    <source>
        <dbReference type="EMBL" id="MBM9622091.1"/>
    </source>
</evidence>
<keyword evidence="4 7" id="KW-1133">Transmembrane helix</keyword>
<dbReference type="PANTHER" id="PTHR45530:SF3">
    <property type="entry name" value="TWO-COMPONENT SYSTEM NARL FAMILY SENSOR HISTIDINE KINASE BARA"/>
    <property type="match status" value="1"/>
</dbReference>
<proteinExistence type="predicted"/>
<keyword evidence="5 7" id="KW-0472">Membrane</keyword>
<evidence type="ECO:0000313" key="10">
    <source>
        <dbReference type="Proteomes" id="UP000664109"/>
    </source>
</evidence>
<accession>A0ABS2UX48</accession>
<evidence type="ECO:0000256" key="5">
    <source>
        <dbReference type="ARBA" id="ARBA00023136"/>
    </source>
</evidence>
<gene>
    <name evidence="9" type="ORF">JE024_25805</name>
</gene>
<keyword evidence="10" id="KW-1185">Reference proteome</keyword>
<feature type="transmembrane region" description="Helical" evidence="7">
    <location>
        <begin position="105"/>
        <end position="124"/>
    </location>
</feature>
<dbReference type="PANTHER" id="PTHR45530">
    <property type="entry name" value="SENSORY TRANSDUCTION HISTIDINE KINASE"/>
    <property type="match status" value="1"/>
</dbReference>
<evidence type="ECO:0000259" key="8">
    <source>
        <dbReference type="Pfam" id="PF05231"/>
    </source>
</evidence>
<dbReference type="SUPFAM" id="SSF141571">
    <property type="entry name" value="Pentapeptide repeat-like"/>
    <property type="match status" value="1"/>
</dbReference>
<keyword evidence="3 7" id="KW-0812">Transmembrane</keyword>
<feature type="transmembrane region" description="Helical" evidence="7">
    <location>
        <begin position="180"/>
        <end position="198"/>
    </location>
</feature>
<organism evidence="9 10">
    <name type="scientific">Streptomyces zhihengii</name>
    <dbReference type="NCBI Taxonomy" id="1818004"/>
    <lineage>
        <taxon>Bacteria</taxon>
        <taxon>Bacillati</taxon>
        <taxon>Actinomycetota</taxon>
        <taxon>Actinomycetes</taxon>
        <taxon>Kitasatosporales</taxon>
        <taxon>Streptomycetaceae</taxon>
        <taxon>Streptomyces</taxon>
    </lineage>
</organism>
<dbReference type="Proteomes" id="UP000664109">
    <property type="component" value="Unassembled WGS sequence"/>
</dbReference>
<dbReference type="Pfam" id="PF05231">
    <property type="entry name" value="MASE1"/>
    <property type="match status" value="1"/>
</dbReference>
<reference evidence="9 10" key="1">
    <citation type="journal article" date="2016" name="Arch. Microbiol.">
        <title>Streptomyces zhihengii sp. nov., isolated from rhizospheric soil of Psammosilene tunicoides.</title>
        <authorList>
            <person name="Huang M.J."/>
            <person name="Fei J.J."/>
            <person name="Salam N."/>
            <person name="Kim C.J."/>
            <person name="Hozzein W.N."/>
            <person name="Xiao M."/>
            <person name="Huang H.Q."/>
            <person name="Li W.J."/>
        </authorList>
    </citation>
    <scope>NUCLEOTIDE SEQUENCE [LARGE SCALE GENOMIC DNA]</scope>
    <source>
        <strain evidence="9 10">YIM T102</strain>
    </source>
</reference>
<feature type="transmembrane region" description="Helical" evidence="7">
    <location>
        <begin position="66"/>
        <end position="85"/>
    </location>
</feature>
<dbReference type="Gene3D" id="2.160.20.80">
    <property type="entry name" value="E3 ubiquitin-protein ligase SopA"/>
    <property type="match status" value="1"/>
</dbReference>
<evidence type="ECO:0000256" key="6">
    <source>
        <dbReference type="SAM" id="MobiDB-lite"/>
    </source>
</evidence>
<name>A0ABS2UX48_9ACTN</name>
<feature type="compositionally biased region" description="Low complexity" evidence="6">
    <location>
        <begin position="358"/>
        <end position="375"/>
    </location>
</feature>
<dbReference type="EMBL" id="JAFEJA010000001">
    <property type="protein sequence ID" value="MBM9622091.1"/>
    <property type="molecule type" value="Genomic_DNA"/>
</dbReference>
<keyword evidence="2" id="KW-1003">Cell membrane</keyword>
<evidence type="ECO:0000256" key="4">
    <source>
        <dbReference type="ARBA" id="ARBA00022989"/>
    </source>
</evidence>
<feature type="transmembrane region" description="Helical" evidence="7">
    <location>
        <begin position="259"/>
        <end position="280"/>
    </location>
</feature>
<feature type="compositionally biased region" description="Basic and acidic residues" evidence="6">
    <location>
        <begin position="423"/>
        <end position="444"/>
    </location>
</feature>
<feature type="region of interest" description="Disordered" evidence="6">
    <location>
        <begin position="338"/>
        <end position="458"/>
    </location>
</feature>
<feature type="domain" description="MASE1" evidence="8">
    <location>
        <begin position="42"/>
        <end position="312"/>
    </location>
</feature>
<comment type="subcellular location">
    <subcellularLocation>
        <location evidence="1">Cell membrane</location>
        <topology evidence="1">Multi-pass membrane protein</topology>
    </subcellularLocation>
</comment>
<evidence type="ECO:0000256" key="7">
    <source>
        <dbReference type="SAM" id="Phobius"/>
    </source>
</evidence>
<evidence type="ECO:0000256" key="1">
    <source>
        <dbReference type="ARBA" id="ARBA00004651"/>
    </source>
</evidence>
<evidence type="ECO:0000256" key="2">
    <source>
        <dbReference type="ARBA" id="ARBA00022475"/>
    </source>
</evidence>
<feature type="transmembrane region" description="Helical" evidence="7">
    <location>
        <begin position="292"/>
        <end position="310"/>
    </location>
</feature>
<comment type="caution">
    <text evidence="9">The sequence shown here is derived from an EMBL/GenBank/DDBJ whole genome shotgun (WGS) entry which is preliminary data.</text>
</comment>
<feature type="transmembrane region" description="Helical" evidence="7">
    <location>
        <begin position="144"/>
        <end position="168"/>
    </location>
</feature>